<proteinExistence type="predicted"/>
<accession>A0A1V6LS23</accession>
<reference evidence="1 2" key="1">
    <citation type="submission" date="2016-12" db="EMBL/GenBank/DDBJ databases">
        <authorList>
            <person name="Song W.-J."/>
            <person name="Kurnit D.M."/>
        </authorList>
    </citation>
    <scope>NUCLEOTIDE SEQUENCE [LARGE SCALE GENOMIC DNA]</scope>
    <source>
        <strain evidence="1 2">HSG9</strain>
    </source>
</reference>
<evidence type="ECO:0000313" key="1">
    <source>
        <dbReference type="EMBL" id="OQD42990.1"/>
    </source>
</evidence>
<organism evidence="1 2">
    <name type="scientific">Croceivirga radicis</name>
    <dbReference type="NCBI Taxonomy" id="1929488"/>
    <lineage>
        <taxon>Bacteria</taxon>
        <taxon>Pseudomonadati</taxon>
        <taxon>Bacteroidota</taxon>
        <taxon>Flavobacteriia</taxon>
        <taxon>Flavobacteriales</taxon>
        <taxon>Flavobacteriaceae</taxon>
        <taxon>Croceivirga</taxon>
    </lineage>
</organism>
<comment type="caution">
    <text evidence="1">The sequence shown here is derived from an EMBL/GenBank/DDBJ whole genome shotgun (WGS) entry which is preliminary data.</text>
</comment>
<evidence type="ECO:0000313" key="2">
    <source>
        <dbReference type="Proteomes" id="UP000191680"/>
    </source>
</evidence>
<dbReference type="AlphaFoldDB" id="A0A1V6LS23"/>
<protein>
    <recommendedName>
        <fullName evidence="3">Carboxypeptidase-like regulatory domain-containing protein</fullName>
    </recommendedName>
</protein>
<gene>
    <name evidence="1" type="ORF">BUL40_07810</name>
</gene>
<keyword evidence="2" id="KW-1185">Reference proteome</keyword>
<evidence type="ECO:0008006" key="3">
    <source>
        <dbReference type="Google" id="ProtNLM"/>
    </source>
</evidence>
<dbReference type="Pfam" id="PF13715">
    <property type="entry name" value="CarbopepD_reg_2"/>
    <property type="match status" value="1"/>
</dbReference>
<sequence length="382" mass="43710">MYPQQDYKGQVLNASSKNPIPFVNIGILEKGIGTVSDEEGFFHLPLNNLHIKPTDTLVFSSLGYETKKILVKEADIVYADYPKVELIPTTYNLNEVVVTDKRVLLVPENIGYANLGEEVYGYFKDNIALGGELATKVVVKSGLRRLDKFTFEVVNNPSDSLLIRVNIYNIDRNLRIPLSNLNKSNENIVKTITRGERMVSVDLKPYSIFVENDFIIAIELLKIYGESDLGLILAAVKDFTQEKFNLENNGWTNTIDDGHGSYRRYASQSKWERFTNLNMAYSLESSLIVDEKKYNRYLKQSEKRRLAKKFLSGFAILNGKMIAGVEVFNHRTKQSVFTNKNGRYKIEGKKGDLISYFKKGFVNKQFKIKNRFIFNIQLSKTD</sequence>
<dbReference type="InterPro" id="IPR008969">
    <property type="entry name" value="CarboxyPept-like_regulatory"/>
</dbReference>
<name>A0A1V6LS23_9FLAO</name>
<dbReference type="SUPFAM" id="SSF49464">
    <property type="entry name" value="Carboxypeptidase regulatory domain-like"/>
    <property type="match status" value="1"/>
</dbReference>
<dbReference type="EMBL" id="MTBC01000004">
    <property type="protein sequence ID" value="OQD42990.1"/>
    <property type="molecule type" value="Genomic_DNA"/>
</dbReference>
<dbReference type="Proteomes" id="UP000191680">
    <property type="component" value="Unassembled WGS sequence"/>
</dbReference>